<keyword evidence="5" id="KW-0862">Zinc</keyword>
<evidence type="ECO:0000256" key="4">
    <source>
        <dbReference type="ARBA" id="ARBA00022771"/>
    </source>
</evidence>
<dbReference type="Gene3D" id="3.30.160.60">
    <property type="entry name" value="Classic Zinc Finger"/>
    <property type="match status" value="6"/>
</dbReference>
<keyword evidence="8" id="KW-0539">Nucleus</keyword>
<keyword evidence="4 9" id="KW-0863">Zinc-finger</keyword>
<dbReference type="PANTHER" id="PTHR46105">
    <property type="entry name" value="AGAP004733-PA"/>
    <property type="match status" value="1"/>
</dbReference>
<dbReference type="GO" id="GO:0008270">
    <property type="term" value="F:zinc ion binding"/>
    <property type="evidence" value="ECO:0007669"/>
    <property type="project" value="UniProtKB-KW"/>
</dbReference>
<keyword evidence="12" id="KW-1185">Reference proteome</keyword>
<evidence type="ECO:0000256" key="3">
    <source>
        <dbReference type="ARBA" id="ARBA00022737"/>
    </source>
</evidence>
<dbReference type="Pfam" id="PF13912">
    <property type="entry name" value="zf-C2H2_6"/>
    <property type="match status" value="1"/>
</dbReference>
<dbReference type="PANTHER" id="PTHR46105:SF31">
    <property type="entry name" value="LOW QUALITY PROTEIN: ZINC FINGER PROTEIN 721-RELATED"/>
    <property type="match status" value="1"/>
</dbReference>
<dbReference type="GO" id="GO:0000981">
    <property type="term" value="F:DNA-binding transcription factor activity, RNA polymerase II-specific"/>
    <property type="evidence" value="ECO:0007669"/>
    <property type="project" value="UniProtKB-ARBA"/>
</dbReference>
<keyword evidence="2" id="KW-0479">Metal-binding</keyword>
<feature type="domain" description="C2H2-type" evidence="10">
    <location>
        <begin position="56"/>
        <end position="90"/>
    </location>
</feature>
<dbReference type="SMART" id="SM00355">
    <property type="entry name" value="ZnF_C2H2"/>
    <property type="match status" value="6"/>
</dbReference>
<dbReference type="InterPro" id="IPR013087">
    <property type="entry name" value="Znf_C2H2_type"/>
</dbReference>
<evidence type="ECO:0000256" key="9">
    <source>
        <dbReference type="PROSITE-ProRule" id="PRU00042"/>
    </source>
</evidence>
<dbReference type="GO" id="GO:0000978">
    <property type="term" value="F:RNA polymerase II cis-regulatory region sequence-specific DNA binding"/>
    <property type="evidence" value="ECO:0007669"/>
    <property type="project" value="TreeGrafter"/>
</dbReference>
<organism evidence="11 12">
    <name type="scientific">Ceraceosorus guamensis</name>
    <dbReference type="NCBI Taxonomy" id="1522189"/>
    <lineage>
        <taxon>Eukaryota</taxon>
        <taxon>Fungi</taxon>
        <taxon>Dikarya</taxon>
        <taxon>Basidiomycota</taxon>
        <taxon>Ustilaginomycotina</taxon>
        <taxon>Exobasidiomycetes</taxon>
        <taxon>Ceraceosorales</taxon>
        <taxon>Ceraceosoraceae</taxon>
        <taxon>Ceraceosorus</taxon>
    </lineage>
</organism>
<evidence type="ECO:0000256" key="1">
    <source>
        <dbReference type="ARBA" id="ARBA00004123"/>
    </source>
</evidence>
<accession>A0A316W7T3</accession>
<dbReference type="PROSITE" id="PS50157">
    <property type="entry name" value="ZINC_FINGER_C2H2_2"/>
    <property type="match status" value="5"/>
</dbReference>
<dbReference type="FunFam" id="3.30.160.60:FF:001532">
    <property type="entry name" value="Zinc finger protein 483"/>
    <property type="match status" value="1"/>
</dbReference>
<feature type="domain" description="C2H2-type" evidence="10">
    <location>
        <begin position="177"/>
        <end position="201"/>
    </location>
</feature>
<reference evidence="11 12" key="1">
    <citation type="journal article" date="2018" name="Mol. Biol. Evol.">
        <title>Broad Genomic Sampling Reveals a Smut Pathogenic Ancestry of the Fungal Clade Ustilaginomycotina.</title>
        <authorList>
            <person name="Kijpornyongpan T."/>
            <person name="Mondo S.J."/>
            <person name="Barry K."/>
            <person name="Sandor L."/>
            <person name="Lee J."/>
            <person name="Lipzen A."/>
            <person name="Pangilinan J."/>
            <person name="LaButti K."/>
            <person name="Hainaut M."/>
            <person name="Henrissat B."/>
            <person name="Grigoriev I.V."/>
            <person name="Spatafora J.W."/>
            <person name="Aime M.C."/>
        </authorList>
    </citation>
    <scope>NUCLEOTIDE SEQUENCE [LARGE SCALE GENOMIC DNA]</scope>
    <source>
        <strain evidence="11 12">MCA 4658</strain>
    </source>
</reference>
<feature type="domain" description="C2H2-type" evidence="10">
    <location>
        <begin position="149"/>
        <end position="176"/>
    </location>
</feature>
<dbReference type="OrthoDB" id="3437960at2759"/>
<evidence type="ECO:0000313" key="12">
    <source>
        <dbReference type="Proteomes" id="UP000245783"/>
    </source>
</evidence>
<dbReference type="InterPro" id="IPR036236">
    <property type="entry name" value="Znf_C2H2_sf"/>
</dbReference>
<sequence length="226" mass="25139">SRASPTAFSASHSRQSSISEGPHICGWVGCGVQFESLPALTEHLSSQHIGHGQKEYRCEWEGCERAGNGQSFSQRQKVMRHLQVHTGHKPFKCKECGKQFSEQNTLHQHMRTHTREKPYVCTHPGCNKRFAVAGSLTIHARTHTGEKPFKCSVCGKGFAESSNLSKHLRVHTGEKPFPCTMPGCNKAFSRPDQLSRHRKVHERSVGKHHTEPIATIIARADSEASA</sequence>
<dbReference type="Proteomes" id="UP000245783">
    <property type="component" value="Unassembled WGS sequence"/>
</dbReference>
<keyword evidence="7" id="KW-0804">Transcription</keyword>
<dbReference type="STRING" id="1522189.A0A316W7T3"/>
<dbReference type="GO" id="GO:0005634">
    <property type="term" value="C:nucleus"/>
    <property type="evidence" value="ECO:0007669"/>
    <property type="project" value="UniProtKB-SubCell"/>
</dbReference>
<gene>
    <name evidence="11" type="ORF">IE81DRAFT_285081</name>
</gene>
<evidence type="ECO:0000256" key="2">
    <source>
        <dbReference type="ARBA" id="ARBA00022723"/>
    </source>
</evidence>
<evidence type="ECO:0000259" key="10">
    <source>
        <dbReference type="PROSITE" id="PS50157"/>
    </source>
</evidence>
<dbReference type="PROSITE" id="PS00028">
    <property type="entry name" value="ZINC_FINGER_C2H2_1"/>
    <property type="match status" value="5"/>
</dbReference>
<proteinExistence type="predicted"/>
<evidence type="ECO:0000256" key="6">
    <source>
        <dbReference type="ARBA" id="ARBA00023015"/>
    </source>
</evidence>
<name>A0A316W7T3_9BASI</name>
<evidence type="ECO:0000256" key="5">
    <source>
        <dbReference type="ARBA" id="ARBA00022833"/>
    </source>
</evidence>
<dbReference type="FunFam" id="3.30.160.60:FF:001102">
    <property type="entry name" value="Transcription factor IIIA"/>
    <property type="match status" value="1"/>
</dbReference>
<dbReference type="InterPro" id="IPR050457">
    <property type="entry name" value="ZnFinger_BTB_dom_contain"/>
</dbReference>
<feature type="non-terminal residue" evidence="11">
    <location>
        <position position="1"/>
    </location>
</feature>
<dbReference type="InParanoid" id="A0A316W7T3"/>
<dbReference type="AlphaFoldDB" id="A0A316W7T3"/>
<evidence type="ECO:0000313" key="11">
    <source>
        <dbReference type="EMBL" id="PWN45882.1"/>
    </source>
</evidence>
<dbReference type="RefSeq" id="XP_025373042.1">
    <property type="nucleotide sequence ID" value="XM_025511620.1"/>
</dbReference>
<dbReference type="SUPFAM" id="SSF57667">
    <property type="entry name" value="beta-beta-alpha zinc fingers"/>
    <property type="match status" value="4"/>
</dbReference>
<protein>
    <recommendedName>
        <fullName evidence="10">C2H2-type domain-containing protein</fullName>
    </recommendedName>
</protein>
<keyword evidence="3" id="KW-0677">Repeat</keyword>
<dbReference type="GeneID" id="37033490"/>
<keyword evidence="6" id="KW-0805">Transcription regulation</keyword>
<comment type="subcellular location">
    <subcellularLocation>
        <location evidence="1">Nucleus</location>
    </subcellularLocation>
</comment>
<dbReference type="FunFam" id="3.30.160.60:FF:000125">
    <property type="entry name" value="Putative zinc finger protein 143"/>
    <property type="match status" value="1"/>
</dbReference>
<feature type="domain" description="C2H2-type" evidence="10">
    <location>
        <begin position="119"/>
        <end position="148"/>
    </location>
</feature>
<evidence type="ECO:0000256" key="8">
    <source>
        <dbReference type="ARBA" id="ARBA00023242"/>
    </source>
</evidence>
<dbReference type="EMBL" id="KZ819353">
    <property type="protein sequence ID" value="PWN45882.1"/>
    <property type="molecule type" value="Genomic_DNA"/>
</dbReference>
<dbReference type="Pfam" id="PF00096">
    <property type="entry name" value="zf-C2H2"/>
    <property type="match status" value="4"/>
</dbReference>
<feature type="domain" description="C2H2-type" evidence="10">
    <location>
        <begin position="91"/>
        <end position="118"/>
    </location>
</feature>
<evidence type="ECO:0000256" key="7">
    <source>
        <dbReference type="ARBA" id="ARBA00023163"/>
    </source>
</evidence>
<dbReference type="FunFam" id="3.30.160.60:FF:000032">
    <property type="entry name" value="Krueppel-like factor 4"/>
    <property type="match status" value="1"/>
</dbReference>